<feature type="domain" description="NodB homology" evidence="5">
    <location>
        <begin position="283"/>
        <end position="457"/>
    </location>
</feature>
<name>A0A098ERF2_9BACL</name>
<evidence type="ECO:0000313" key="6">
    <source>
        <dbReference type="EMBL" id="CEG24375.1"/>
    </source>
</evidence>
<evidence type="ECO:0000259" key="5">
    <source>
        <dbReference type="PROSITE" id="PS51677"/>
    </source>
</evidence>
<gene>
    <name evidence="6" type="primary">pdaC</name>
    <name evidence="6" type="ORF">BN1080_03400</name>
</gene>
<evidence type="ECO:0000313" key="7">
    <source>
        <dbReference type="Proteomes" id="UP000043699"/>
    </source>
</evidence>
<dbReference type="Gene3D" id="3.90.640.20">
    <property type="entry name" value="Heat-shock cognate protein, ATPase"/>
    <property type="match status" value="1"/>
</dbReference>
<dbReference type="InterPro" id="IPR021729">
    <property type="entry name" value="DUF3298"/>
</dbReference>
<evidence type="ECO:0000256" key="2">
    <source>
        <dbReference type="ARBA" id="ARBA00022801"/>
    </source>
</evidence>
<dbReference type="AlphaFoldDB" id="A0A098ERF2"/>
<dbReference type="GO" id="GO:0016810">
    <property type="term" value="F:hydrolase activity, acting on carbon-nitrogen (but not peptide) bonds"/>
    <property type="evidence" value="ECO:0007669"/>
    <property type="project" value="InterPro"/>
</dbReference>
<dbReference type="Proteomes" id="UP000043699">
    <property type="component" value="Unassembled WGS sequence"/>
</dbReference>
<dbReference type="EMBL" id="CCXS01000001">
    <property type="protein sequence ID" value="CEG24375.1"/>
    <property type="molecule type" value="Genomic_DNA"/>
</dbReference>
<evidence type="ECO:0000256" key="3">
    <source>
        <dbReference type="SAM" id="MobiDB-lite"/>
    </source>
</evidence>
<dbReference type="GO" id="GO:0046872">
    <property type="term" value="F:metal ion binding"/>
    <property type="evidence" value="ECO:0007669"/>
    <property type="project" value="UniProtKB-KW"/>
</dbReference>
<keyword evidence="2" id="KW-0378">Hydrolase</keyword>
<dbReference type="Pfam" id="PF11738">
    <property type="entry name" value="DUF3298"/>
    <property type="match status" value="1"/>
</dbReference>
<dbReference type="Gene3D" id="3.30.565.40">
    <property type="entry name" value="Fervidobacterium nodosum Rt17-B1 like"/>
    <property type="match status" value="1"/>
</dbReference>
<sequence>MRPTKLTKNILLFFSITAVLLAVNSFVEQDNVYSSHNKTSKKTEQSAYTGIDIHTAVTEETTYNISIHYPEFKVSSLNEDIHKYINKSMQEFLAEVNRNKDDLKGNSASLHISFDLHPFAENMYAIVFTQESYVTGANGFQNSKVFLADIQKERFIQQTEILNDNEETRDTIHQLLLSRIESSEKYSSYVLNELLEEWIEDERNMFANMYLTTNSVFFKFNKYEIAAGAAGSPEISIPLDKMSDLLTDEWRKTMDLENEGEEKSKSSKESEWEKIEDRTFDTKQVALTFDDGPHPINTAAILQLLDEYNAKATFFMLGNRVDFYPEAAQEIAEKGHEMGNHTWSHKDLTSLGETETIQEIEMTNEVILNATGEQPTVFRPPYGAVNDQVREIIGLPAVLWTIDTLDWKSHNPNEVLSIVKENISDGSVILMHDIHKSTVEAVELVLAFLKEEGYELVTVSELYSAD</sequence>
<dbReference type="GO" id="GO:0005975">
    <property type="term" value="P:carbohydrate metabolic process"/>
    <property type="evidence" value="ECO:0007669"/>
    <property type="project" value="InterPro"/>
</dbReference>
<dbReference type="PANTHER" id="PTHR10587">
    <property type="entry name" value="GLYCOSYL TRANSFERASE-RELATED"/>
    <property type="match status" value="1"/>
</dbReference>
<keyword evidence="1" id="KW-0479">Metal-binding</keyword>
<keyword evidence="7" id="KW-1185">Reference proteome</keyword>
<dbReference type="RefSeq" id="WP_199876638.1">
    <property type="nucleotide sequence ID" value="NZ_CCXS01000001.1"/>
</dbReference>
<organism evidence="6 7">
    <name type="scientific">Planococcus massiliensis</name>
    <dbReference type="NCBI Taxonomy" id="1499687"/>
    <lineage>
        <taxon>Bacteria</taxon>
        <taxon>Bacillati</taxon>
        <taxon>Bacillota</taxon>
        <taxon>Bacilli</taxon>
        <taxon>Bacillales</taxon>
        <taxon>Caryophanaceae</taxon>
        <taxon>Planococcus</taxon>
    </lineage>
</organism>
<dbReference type="GO" id="GO:0016020">
    <property type="term" value="C:membrane"/>
    <property type="evidence" value="ECO:0007669"/>
    <property type="project" value="TreeGrafter"/>
</dbReference>
<dbReference type="Pfam" id="PF01522">
    <property type="entry name" value="Polysacc_deac_1"/>
    <property type="match status" value="1"/>
</dbReference>
<feature type="region of interest" description="Disordered" evidence="3">
    <location>
        <begin position="255"/>
        <end position="275"/>
    </location>
</feature>
<proteinExistence type="predicted"/>
<protein>
    <submittedName>
        <fullName evidence="6">Peptidoglycan-N-acetylmuramic acid deacetylase PdaC</fullName>
    </submittedName>
</protein>
<dbReference type="CDD" id="cd10954">
    <property type="entry name" value="CE4_CtAXE_like"/>
    <property type="match status" value="1"/>
</dbReference>
<feature type="signal peptide" evidence="4">
    <location>
        <begin position="1"/>
        <end position="21"/>
    </location>
</feature>
<evidence type="ECO:0000256" key="1">
    <source>
        <dbReference type="ARBA" id="ARBA00022723"/>
    </source>
</evidence>
<dbReference type="Gene3D" id="3.20.20.370">
    <property type="entry name" value="Glycoside hydrolase/deacetylase"/>
    <property type="match status" value="1"/>
</dbReference>
<dbReference type="InterPro" id="IPR037126">
    <property type="entry name" value="PdaC/RsiV-like_sf"/>
</dbReference>
<dbReference type="InterPro" id="IPR050248">
    <property type="entry name" value="Polysacc_deacetylase_ArnD"/>
</dbReference>
<feature type="chain" id="PRO_5038422000" evidence="4">
    <location>
        <begin position="22"/>
        <end position="466"/>
    </location>
</feature>
<dbReference type="STRING" id="1499687.BN1080_03400"/>
<reference evidence="6 7" key="1">
    <citation type="submission" date="2014-09" db="EMBL/GenBank/DDBJ databases">
        <authorList>
            <person name="Urmite Genomes Urmite Genomes"/>
        </authorList>
    </citation>
    <scope>NUCLEOTIDE SEQUENCE [LARGE SCALE GENOMIC DNA]</scope>
    <source>
        <strain evidence="6 7">ES2</strain>
    </source>
</reference>
<dbReference type="SUPFAM" id="SSF88713">
    <property type="entry name" value="Glycoside hydrolase/deacetylase"/>
    <property type="match status" value="1"/>
</dbReference>
<evidence type="ECO:0000256" key="4">
    <source>
        <dbReference type="SAM" id="SignalP"/>
    </source>
</evidence>
<keyword evidence="4" id="KW-0732">Signal</keyword>
<dbReference type="PROSITE" id="PS51677">
    <property type="entry name" value="NODB"/>
    <property type="match status" value="1"/>
</dbReference>
<accession>A0A098ERF2</accession>
<dbReference type="InterPro" id="IPR011330">
    <property type="entry name" value="Glyco_hydro/deAcase_b/a-brl"/>
</dbReference>
<dbReference type="InterPro" id="IPR002509">
    <property type="entry name" value="NODB_dom"/>
</dbReference>
<dbReference type="PANTHER" id="PTHR10587:SF133">
    <property type="entry name" value="CHITIN DEACETYLASE 1-RELATED"/>
    <property type="match status" value="1"/>
</dbReference>